<accession>A0A9D3XIW6</accession>
<reference evidence="2" key="1">
    <citation type="submission" date="2021-09" db="EMBL/GenBank/DDBJ databases">
        <title>The genome of Mauremys mutica provides insights into the evolution of semi-aquatic lifestyle.</title>
        <authorList>
            <person name="Gong S."/>
            <person name="Gao Y."/>
        </authorList>
    </citation>
    <scope>NUCLEOTIDE SEQUENCE</scope>
    <source>
        <strain evidence="2">MM-2020</strain>
        <tissue evidence="2">Muscle</tissue>
    </source>
</reference>
<dbReference type="AlphaFoldDB" id="A0A9D3XIW6"/>
<keyword evidence="1" id="KW-0732">Signal</keyword>
<keyword evidence="3" id="KW-1185">Reference proteome</keyword>
<evidence type="ECO:0000256" key="1">
    <source>
        <dbReference type="SAM" id="SignalP"/>
    </source>
</evidence>
<protein>
    <submittedName>
        <fullName evidence="2">Uncharacterized protein</fullName>
    </submittedName>
</protein>
<name>A0A9D3XIW6_9SAUR</name>
<feature type="chain" id="PRO_5039731630" evidence="1">
    <location>
        <begin position="24"/>
        <end position="257"/>
    </location>
</feature>
<evidence type="ECO:0000313" key="3">
    <source>
        <dbReference type="Proteomes" id="UP000827986"/>
    </source>
</evidence>
<dbReference type="Proteomes" id="UP000827986">
    <property type="component" value="Unassembled WGS sequence"/>
</dbReference>
<organism evidence="2 3">
    <name type="scientific">Mauremys mutica</name>
    <name type="common">yellowpond turtle</name>
    <dbReference type="NCBI Taxonomy" id="74926"/>
    <lineage>
        <taxon>Eukaryota</taxon>
        <taxon>Metazoa</taxon>
        <taxon>Chordata</taxon>
        <taxon>Craniata</taxon>
        <taxon>Vertebrata</taxon>
        <taxon>Euteleostomi</taxon>
        <taxon>Archelosauria</taxon>
        <taxon>Testudinata</taxon>
        <taxon>Testudines</taxon>
        <taxon>Cryptodira</taxon>
        <taxon>Durocryptodira</taxon>
        <taxon>Testudinoidea</taxon>
        <taxon>Geoemydidae</taxon>
        <taxon>Geoemydinae</taxon>
        <taxon>Mauremys</taxon>
    </lineage>
</organism>
<gene>
    <name evidence="2" type="ORF">KIL84_005935</name>
</gene>
<proteinExistence type="predicted"/>
<feature type="signal peptide" evidence="1">
    <location>
        <begin position="1"/>
        <end position="23"/>
    </location>
</feature>
<sequence>MMMGPLPHALALLLALQVAMALAEVLGGRDPIQKATAYSSSTMINGRTAPTAMATLSDALARATMTTPKVGGHTLEVSSKKVVTPGNGVGYEFTTANGVEYEVIAGSNGGYEVTTGNDILSNTTGSGGVIGVGDTRYKWLAWSKWYCNCEMGSMSRVRDIVYTVPGLQLDLDNYNALRFQRVACSYGHCKCSHKHRECDHAKVTCDAPNPYLCAVRDIRRARYRQARPFWMRVRMELKELWKSIRKASQLEVRMGWR</sequence>
<comment type="caution">
    <text evidence="2">The sequence shown here is derived from an EMBL/GenBank/DDBJ whole genome shotgun (WGS) entry which is preliminary data.</text>
</comment>
<dbReference type="EMBL" id="JAHDVG010000471">
    <property type="protein sequence ID" value="KAH1179885.1"/>
    <property type="molecule type" value="Genomic_DNA"/>
</dbReference>
<evidence type="ECO:0000313" key="2">
    <source>
        <dbReference type="EMBL" id="KAH1179885.1"/>
    </source>
</evidence>